<dbReference type="EMBL" id="JARJCN010000041">
    <property type="protein sequence ID" value="KAJ7083392.1"/>
    <property type="molecule type" value="Genomic_DNA"/>
</dbReference>
<accession>A0AAD6XJR1</accession>
<reference evidence="1" key="1">
    <citation type="submission" date="2023-03" db="EMBL/GenBank/DDBJ databases">
        <title>Massive genome expansion in bonnet fungi (Mycena s.s.) driven by repeated elements and novel gene families across ecological guilds.</title>
        <authorList>
            <consortium name="Lawrence Berkeley National Laboratory"/>
            <person name="Harder C.B."/>
            <person name="Miyauchi S."/>
            <person name="Viragh M."/>
            <person name="Kuo A."/>
            <person name="Thoen E."/>
            <person name="Andreopoulos B."/>
            <person name="Lu D."/>
            <person name="Skrede I."/>
            <person name="Drula E."/>
            <person name="Henrissat B."/>
            <person name="Morin E."/>
            <person name="Kohler A."/>
            <person name="Barry K."/>
            <person name="LaButti K."/>
            <person name="Morin E."/>
            <person name="Salamov A."/>
            <person name="Lipzen A."/>
            <person name="Mereny Z."/>
            <person name="Hegedus B."/>
            <person name="Baldrian P."/>
            <person name="Stursova M."/>
            <person name="Weitz H."/>
            <person name="Taylor A."/>
            <person name="Grigoriev I.V."/>
            <person name="Nagy L.G."/>
            <person name="Martin F."/>
            <person name="Kauserud H."/>
        </authorList>
    </citation>
    <scope>NUCLEOTIDE SEQUENCE</scope>
    <source>
        <strain evidence="1">CBHHK173m</strain>
    </source>
</reference>
<comment type="caution">
    <text evidence="1">The sequence shown here is derived from an EMBL/GenBank/DDBJ whole genome shotgun (WGS) entry which is preliminary data.</text>
</comment>
<sequence length="86" mass="9501">MRIKSPQLLSPTILVFCGTLSTAGLLTNYEALVPAGLPMATLRRRFLTCSFSEKESDFHEALVGKIIATNFEQECEGPLAAWMVMH</sequence>
<evidence type="ECO:0000313" key="2">
    <source>
        <dbReference type="Proteomes" id="UP001222325"/>
    </source>
</evidence>
<organism evidence="1 2">
    <name type="scientific">Mycena belliarum</name>
    <dbReference type="NCBI Taxonomy" id="1033014"/>
    <lineage>
        <taxon>Eukaryota</taxon>
        <taxon>Fungi</taxon>
        <taxon>Dikarya</taxon>
        <taxon>Basidiomycota</taxon>
        <taxon>Agaricomycotina</taxon>
        <taxon>Agaricomycetes</taxon>
        <taxon>Agaricomycetidae</taxon>
        <taxon>Agaricales</taxon>
        <taxon>Marasmiineae</taxon>
        <taxon>Mycenaceae</taxon>
        <taxon>Mycena</taxon>
    </lineage>
</organism>
<gene>
    <name evidence="1" type="ORF">B0H15DRAFT_850905</name>
</gene>
<proteinExistence type="predicted"/>
<dbReference type="AlphaFoldDB" id="A0AAD6XJR1"/>
<dbReference type="Proteomes" id="UP001222325">
    <property type="component" value="Unassembled WGS sequence"/>
</dbReference>
<protein>
    <submittedName>
        <fullName evidence="1">Uncharacterized protein</fullName>
    </submittedName>
</protein>
<name>A0AAD6XJR1_9AGAR</name>
<evidence type="ECO:0000313" key="1">
    <source>
        <dbReference type="EMBL" id="KAJ7083392.1"/>
    </source>
</evidence>
<keyword evidence="2" id="KW-1185">Reference proteome</keyword>